<feature type="transmembrane region" description="Helical" evidence="1">
    <location>
        <begin position="240"/>
        <end position="259"/>
    </location>
</feature>
<name>D6TT55_KTERA</name>
<protein>
    <submittedName>
        <fullName evidence="2">Uncharacterized protein</fullName>
    </submittedName>
</protein>
<keyword evidence="1" id="KW-0812">Transmembrane</keyword>
<feature type="transmembrane region" description="Helical" evidence="1">
    <location>
        <begin position="64"/>
        <end position="85"/>
    </location>
</feature>
<feature type="transmembrane region" description="Helical" evidence="1">
    <location>
        <begin position="24"/>
        <end position="44"/>
    </location>
</feature>
<feature type="transmembrane region" description="Helical" evidence="1">
    <location>
        <begin position="145"/>
        <end position="167"/>
    </location>
</feature>
<dbReference type="STRING" id="485913.Krac_4593"/>
<reference evidence="2 3" key="1">
    <citation type="journal article" date="2011" name="Stand. Genomic Sci.">
        <title>Non-contiguous finished genome sequence and contextual data of the filamentous soil bacterium Ktedonobacter racemifer type strain (SOSP1-21).</title>
        <authorList>
            <person name="Chang Y.J."/>
            <person name="Land M."/>
            <person name="Hauser L."/>
            <person name="Chertkov O."/>
            <person name="Del Rio T.G."/>
            <person name="Nolan M."/>
            <person name="Copeland A."/>
            <person name="Tice H."/>
            <person name="Cheng J.F."/>
            <person name="Lucas S."/>
            <person name="Han C."/>
            <person name="Goodwin L."/>
            <person name="Pitluck S."/>
            <person name="Ivanova N."/>
            <person name="Ovchinikova G."/>
            <person name="Pati A."/>
            <person name="Chen A."/>
            <person name="Palaniappan K."/>
            <person name="Mavromatis K."/>
            <person name="Liolios K."/>
            <person name="Brettin T."/>
            <person name="Fiebig A."/>
            <person name="Rohde M."/>
            <person name="Abt B."/>
            <person name="Goker M."/>
            <person name="Detter J.C."/>
            <person name="Woyke T."/>
            <person name="Bristow J."/>
            <person name="Eisen J.A."/>
            <person name="Markowitz V."/>
            <person name="Hugenholtz P."/>
            <person name="Kyrpides N.C."/>
            <person name="Klenk H.P."/>
            <person name="Lapidus A."/>
        </authorList>
    </citation>
    <scope>NUCLEOTIDE SEQUENCE [LARGE SCALE GENOMIC DNA]</scope>
    <source>
        <strain evidence="3">DSM 44963</strain>
    </source>
</reference>
<keyword evidence="3" id="KW-1185">Reference proteome</keyword>
<dbReference type="eggNOG" id="COG1277">
    <property type="taxonomic scope" value="Bacteria"/>
</dbReference>
<keyword evidence="1" id="KW-1133">Transmembrane helix</keyword>
<dbReference type="RefSeq" id="WP_007914419.1">
    <property type="nucleotide sequence ID" value="NZ_ADVG01000003.1"/>
</dbReference>
<evidence type="ECO:0000313" key="2">
    <source>
        <dbReference type="EMBL" id="EFH83606.1"/>
    </source>
</evidence>
<dbReference type="InParanoid" id="D6TT55"/>
<feature type="transmembrane region" description="Helical" evidence="1">
    <location>
        <begin position="120"/>
        <end position="139"/>
    </location>
</feature>
<evidence type="ECO:0000313" key="3">
    <source>
        <dbReference type="Proteomes" id="UP000004508"/>
    </source>
</evidence>
<evidence type="ECO:0000256" key="1">
    <source>
        <dbReference type="SAM" id="Phobius"/>
    </source>
</evidence>
<dbReference type="Proteomes" id="UP000004508">
    <property type="component" value="Unassembled WGS sequence"/>
</dbReference>
<dbReference type="TCDB" id="3.A.1.148.3">
    <property type="family name" value="the atp-binding cassette (abc) superfamily"/>
</dbReference>
<dbReference type="EMBL" id="ADVG01000003">
    <property type="protein sequence ID" value="EFH83606.1"/>
    <property type="molecule type" value="Genomic_DNA"/>
</dbReference>
<keyword evidence="1" id="KW-0472">Membrane</keyword>
<sequence length="266" mass="29472">MNALSVTGGALRYEFLMQIRRRSLWVVLVIVSVLGFSLWVSLLSAHPVSSPHVISTPQETAHDLVLYLAQFAAWFLPLGAGLVVADRLARDKKLHVDEILDTFPGGLFARLLGKYLGSTLATLVPVLLIYLLGVGYVLAKFHDPQSLLLALEAFAAILLPGIVFAAGFSIALPVLLKVPLYQILFIGYWFWANLMSPRFPIPSPVATMLNATGPWAQEAFFHFQWVFLILHPTIWQGVESIALLVGLGGLSVFAAWLYLRWEQAHR</sequence>
<dbReference type="AlphaFoldDB" id="D6TT55"/>
<accession>D6TT55</accession>
<organism evidence="2 3">
    <name type="scientific">Ktedonobacter racemifer DSM 44963</name>
    <dbReference type="NCBI Taxonomy" id="485913"/>
    <lineage>
        <taxon>Bacteria</taxon>
        <taxon>Bacillati</taxon>
        <taxon>Chloroflexota</taxon>
        <taxon>Ktedonobacteria</taxon>
        <taxon>Ktedonobacterales</taxon>
        <taxon>Ktedonobacteraceae</taxon>
        <taxon>Ktedonobacter</taxon>
    </lineage>
</organism>
<dbReference type="FunCoup" id="D6TT55">
    <property type="interactions" value="154"/>
</dbReference>
<comment type="caution">
    <text evidence="2">The sequence shown here is derived from an EMBL/GenBank/DDBJ whole genome shotgun (WGS) entry which is preliminary data.</text>
</comment>
<proteinExistence type="predicted"/>
<dbReference type="OrthoDB" id="152848at2"/>
<gene>
    <name evidence="2" type="ORF">Krac_4593</name>
</gene>